<evidence type="ECO:0000256" key="9">
    <source>
        <dbReference type="ARBA" id="ARBA00022723"/>
    </source>
</evidence>
<keyword evidence="14" id="KW-0333">Golgi apparatus</keyword>
<keyword evidence="15" id="KW-0482">Metalloprotease</keyword>
<evidence type="ECO:0000256" key="3">
    <source>
        <dbReference type="ARBA" id="ARBA00004555"/>
    </source>
</evidence>
<evidence type="ECO:0000313" key="23">
    <source>
        <dbReference type="Proteomes" id="UP001597301"/>
    </source>
</evidence>
<evidence type="ECO:0000259" key="21">
    <source>
        <dbReference type="Pfam" id="PF04389"/>
    </source>
</evidence>
<keyword evidence="13" id="KW-0862">Zinc</keyword>
<dbReference type="Gene3D" id="3.40.630.10">
    <property type="entry name" value="Zn peptidases"/>
    <property type="match status" value="1"/>
</dbReference>
<keyword evidence="16" id="KW-0865">Zymogen</keyword>
<dbReference type="EMBL" id="JBHUEO010000031">
    <property type="protein sequence ID" value="MFD1707342.1"/>
    <property type="molecule type" value="Genomic_DNA"/>
</dbReference>
<comment type="subcellular location">
    <subcellularLocation>
        <location evidence="1">Endoplasmic reticulum</location>
    </subcellularLocation>
    <subcellularLocation>
        <location evidence="3">Golgi apparatus</location>
    </subcellularLocation>
    <subcellularLocation>
        <location evidence="2">Lysosome</location>
    </subcellularLocation>
    <subcellularLocation>
        <location evidence="4">Secreted</location>
    </subcellularLocation>
</comment>
<dbReference type="SUPFAM" id="SSF53187">
    <property type="entry name" value="Zn-dependent exopeptidases"/>
    <property type="match status" value="1"/>
</dbReference>
<keyword evidence="23" id="KW-1185">Reference proteome</keyword>
<dbReference type="Gene3D" id="3.50.30.30">
    <property type="match status" value="1"/>
</dbReference>
<keyword evidence="11" id="KW-0378">Hydrolase</keyword>
<evidence type="ECO:0000256" key="10">
    <source>
        <dbReference type="ARBA" id="ARBA00022729"/>
    </source>
</evidence>
<evidence type="ECO:0000256" key="6">
    <source>
        <dbReference type="ARBA" id="ARBA00022525"/>
    </source>
</evidence>
<keyword evidence="18" id="KW-0458">Lysosome</keyword>
<dbReference type="Pfam" id="PF04389">
    <property type="entry name" value="Peptidase_M28"/>
    <property type="match status" value="1"/>
</dbReference>
<evidence type="ECO:0000256" key="16">
    <source>
        <dbReference type="ARBA" id="ARBA00023145"/>
    </source>
</evidence>
<keyword evidence="9" id="KW-0479">Metal-binding</keyword>
<evidence type="ECO:0000256" key="18">
    <source>
        <dbReference type="ARBA" id="ARBA00023228"/>
    </source>
</evidence>
<evidence type="ECO:0000256" key="14">
    <source>
        <dbReference type="ARBA" id="ARBA00023034"/>
    </source>
</evidence>
<evidence type="ECO:0000256" key="17">
    <source>
        <dbReference type="ARBA" id="ARBA00023180"/>
    </source>
</evidence>
<organism evidence="22 23">
    <name type="scientific">Siminovitchia sediminis</name>
    <dbReference type="NCBI Taxonomy" id="1274353"/>
    <lineage>
        <taxon>Bacteria</taxon>
        <taxon>Bacillati</taxon>
        <taxon>Bacillota</taxon>
        <taxon>Bacilli</taxon>
        <taxon>Bacillales</taxon>
        <taxon>Bacillaceae</taxon>
        <taxon>Siminovitchia</taxon>
    </lineage>
</organism>
<evidence type="ECO:0000256" key="13">
    <source>
        <dbReference type="ARBA" id="ARBA00022833"/>
    </source>
</evidence>
<evidence type="ECO:0000256" key="5">
    <source>
        <dbReference type="ARBA" id="ARBA00014116"/>
    </source>
</evidence>
<dbReference type="PANTHER" id="PTHR12053">
    <property type="entry name" value="PROTEASE FAMILY M28 PLASMA GLUTAMATE CARBOXYPEPTIDASE-RELATED"/>
    <property type="match status" value="1"/>
</dbReference>
<evidence type="ECO:0000256" key="2">
    <source>
        <dbReference type="ARBA" id="ARBA00004371"/>
    </source>
</evidence>
<keyword evidence="7" id="KW-0121">Carboxypeptidase</keyword>
<comment type="subunit">
    <text evidence="19">Homodimer. The monomeric form is inactive while the homodimer is active.</text>
</comment>
<evidence type="ECO:0000256" key="7">
    <source>
        <dbReference type="ARBA" id="ARBA00022645"/>
    </source>
</evidence>
<proteinExistence type="predicted"/>
<evidence type="ECO:0000256" key="19">
    <source>
        <dbReference type="ARBA" id="ARBA00025833"/>
    </source>
</evidence>
<accession>A0ABW4KGT5</accession>
<protein>
    <recommendedName>
        <fullName evidence="5">Carboxypeptidase Q</fullName>
    </recommendedName>
    <alternativeName>
        <fullName evidence="20">Plasma glutamate carboxypeptidase</fullName>
    </alternativeName>
</protein>
<keyword evidence="6" id="KW-0964">Secreted</keyword>
<evidence type="ECO:0000256" key="12">
    <source>
        <dbReference type="ARBA" id="ARBA00022824"/>
    </source>
</evidence>
<name>A0ABW4KGT5_9BACI</name>
<dbReference type="InterPro" id="IPR039866">
    <property type="entry name" value="CPQ"/>
</dbReference>
<evidence type="ECO:0000256" key="15">
    <source>
        <dbReference type="ARBA" id="ARBA00023049"/>
    </source>
</evidence>
<evidence type="ECO:0000256" key="11">
    <source>
        <dbReference type="ARBA" id="ARBA00022801"/>
    </source>
</evidence>
<reference evidence="23" key="1">
    <citation type="journal article" date="2019" name="Int. J. Syst. Evol. Microbiol.">
        <title>The Global Catalogue of Microorganisms (GCM) 10K type strain sequencing project: providing services to taxonomists for standard genome sequencing and annotation.</title>
        <authorList>
            <consortium name="The Broad Institute Genomics Platform"/>
            <consortium name="The Broad Institute Genome Sequencing Center for Infectious Disease"/>
            <person name="Wu L."/>
            <person name="Ma J."/>
        </authorList>
    </citation>
    <scope>NUCLEOTIDE SEQUENCE [LARGE SCALE GENOMIC DNA]</scope>
    <source>
        <strain evidence="23">CGMCC 1.12295</strain>
    </source>
</reference>
<dbReference type="InterPro" id="IPR007484">
    <property type="entry name" value="Peptidase_M28"/>
</dbReference>
<evidence type="ECO:0000256" key="8">
    <source>
        <dbReference type="ARBA" id="ARBA00022670"/>
    </source>
</evidence>
<dbReference type="RefSeq" id="WP_380774065.1">
    <property type="nucleotide sequence ID" value="NZ_JBHUEO010000031.1"/>
</dbReference>
<gene>
    <name evidence="22" type="ORF">ACFSCZ_11430</name>
</gene>
<keyword evidence="12" id="KW-0256">Endoplasmic reticulum</keyword>
<keyword evidence="17" id="KW-0325">Glycoprotein</keyword>
<feature type="domain" description="Peptidase M28" evidence="21">
    <location>
        <begin position="208"/>
        <end position="386"/>
    </location>
</feature>
<evidence type="ECO:0000313" key="22">
    <source>
        <dbReference type="EMBL" id="MFD1707342.1"/>
    </source>
</evidence>
<dbReference type="Proteomes" id="UP001597301">
    <property type="component" value="Unassembled WGS sequence"/>
</dbReference>
<evidence type="ECO:0000256" key="1">
    <source>
        <dbReference type="ARBA" id="ARBA00004240"/>
    </source>
</evidence>
<keyword evidence="10" id="KW-0732">Signal</keyword>
<comment type="caution">
    <text evidence="22">The sequence shown here is derived from an EMBL/GenBank/DDBJ whole genome shotgun (WGS) entry which is preliminary data.</text>
</comment>
<keyword evidence="8" id="KW-0645">Protease</keyword>
<sequence>MDQNIAFNHLKVFADIGTRIAGTEPTKRAADYIEKAFSHVGLETNRHHFDIPMYSLKKPSTLQVKINGKWQGLVHKAAWFAGDTPLDGVEAPLVYAQDGSEAVLKRIEPEGKVLLIARDSYYNYPDDDIYRRLVKYKPAAVLFTTSAGWGGSEPPDVYYNFKTVDTEGEAPPTAVVLYSDALELLEHNHDILVQYNAQYNRSEGACANVIGTLAGTDSTGEAIVICAHFDSVPGGPGIGDDAGGIVTMMTLAEHYANLARKGIRQKRTMHFIAWSGHEVGLHGSREFLRDNPDIFNNTKFVLNYDIVGNRISTNTLMVSASHQVTQEITEVCESLGYDWQIDAGVWGLDTTNFCSKEIPGVNLVQTLTNWNHTTRDNIKSCHPDSFIDPIIFGKGLLDWVANAESIQQGYPEDMNEVARSYSEKYGWGLYQEINV</sequence>
<evidence type="ECO:0000256" key="20">
    <source>
        <dbReference type="ARBA" id="ARBA00033328"/>
    </source>
</evidence>
<dbReference type="PANTHER" id="PTHR12053:SF3">
    <property type="entry name" value="CARBOXYPEPTIDASE Q"/>
    <property type="match status" value="1"/>
</dbReference>
<evidence type="ECO:0000256" key="4">
    <source>
        <dbReference type="ARBA" id="ARBA00004613"/>
    </source>
</evidence>